<dbReference type="AlphaFoldDB" id="A0A2P2LFP9"/>
<reference evidence="2" key="1">
    <citation type="submission" date="2018-02" db="EMBL/GenBank/DDBJ databases">
        <title>Rhizophora mucronata_Transcriptome.</title>
        <authorList>
            <person name="Meera S.P."/>
            <person name="Sreeshan A."/>
            <person name="Augustine A."/>
        </authorList>
    </citation>
    <scope>NUCLEOTIDE SEQUENCE</scope>
    <source>
        <tissue evidence="2">Leaf</tissue>
    </source>
</reference>
<organism evidence="2">
    <name type="scientific">Rhizophora mucronata</name>
    <name type="common">Asiatic mangrove</name>
    <dbReference type="NCBI Taxonomy" id="61149"/>
    <lineage>
        <taxon>Eukaryota</taxon>
        <taxon>Viridiplantae</taxon>
        <taxon>Streptophyta</taxon>
        <taxon>Embryophyta</taxon>
        <taxon>Tracheophyta</taxon>
        <taxon>Spermatophyta</taxon>
        <taxon>Magnoliopsida</taxon>
        <taxon>eudicotyledons</taxon>
        <taxon>Gunneridae</taxon>
        <taxon>Pentapetalae</taxon>
        <taxon>rosids</taxon>
        <taxon>fabids</taxon>
        <taxon>Malpighiales</taxon>
        <taxon>Rhizophoraceae</taxon>
        <taxon>Rhizophora</taxon>
    </lineage>
</organism>
<name>A0A2P2LFP9_RHIMU</name>
<protein>
    <submittedName>
        <fullName evidence="2">Uncharacterized protein</fullName>
    </submittedName>
</protein>
<sequence length="65" mass="7458">MACNLISGLLSLIFLSIFRFLMYECVYLQANTLRLYLTCIKNTLEAAMCLQVCVIVARCYPNSKR</sequence>
<evidence type="ECO:0000256" key="1">
    <source>
        <dbReference type="SAM" id="Phobius"/>
    </source>
</evidence>
<evidence type="ECO:0000313" key="2">
    <source>
        <dbReference type="EMBL" id="MBX16740.1"/>
    </source>
</evidence>
<dbReference type="EMBL" id="GGEC01036256">
    <property type="protein sequence ID" value="MBX16740.1"/>
    <property type="molecule type" value="Transcribed_RNA"/>
</dbReference>
<proteinExistence type="predicted"/>
<keyword evidence="1" id="KW-0812">Transmembrane</keyword>
<keyword evidence="1" id="KW-0472">Membrane</keyword>
<keyword evidence="1" id="KW-1133">Transmembrane helix</keyword>
<accession>A0A2P2LFP9</accession>
<feature type="transmembrane region" description="Helical" evidence="1">
    <location>
        <begin position="6"/>
        <end position="28"/>
    </location>
</feature>